<evidence type="ECO:0000313" key="3">
    <source>
        <dbReference type="Proteomes" id="UP000324222"/>
    </source>
</evidence>
<evidence type="ECO:0000256" key="1">
    <source>
        <dbReference type="SAM" id="MobiDB-lite"/>
    </source>
</evidence>
<reference evidence="2 3" key="1">
    <citation type="submission" date="2019-05" db="EMBL/GenBank/DDBJ databases">
        <title>Another draft genome of Portunus trituberculatus and its Hox gene families provides insights of decapod evolution.</title>
        <authorList>
            <person name="Jeong J.-H."/>
            <person name="Song I."/>
            <person name="Kim S."/>
            <person name="Choi T."/>
            <person name="Kim D."/>
            <person name="Ryu S."/>
            <person name="Kim W."/>
        </authorList>
    </citation>
    <scope>NUCLEOTIDE SEQUENCE [LARGE SCALE GENOMIC DNA]</scope>
    <source>
        <tissue evidence="2">Muscle</tissue>
    </source>
</reference>
<proteinExistence type="predicted"/>
<organism evidence="2 3">
    <name type="scientific">Portunus trituberculatus</name>
    <name type="common">Swimming crab</name>
    <name type="synonym">Neptunus trituberculatus</name>
    <dbReference type="NCBI Taxonomy" id="210409"/>
    <lineage>
        <taxon>Eukaryota</taxon>
        <taxon>Metazoa</taxon>
        <taxon>Ecdysozoa</taxon>
        <taxon>Arthropoda</taxon>
        <taxon>Crustacea</taxon>
        <taxon>Multicrustacea</taxon>
        <taxon>Malacostraca</taxon>
        <taxon>Eumalacostraca</taxon>
        <taxon>Eucarida</taxon>
        <taxon>Decapoda</taxon>
        <taxon>Pleocyemata</taxon>
        <taxon>Brachyura</taxon>
        <taxon>Eubrachyura</taxon>
        <taxon>Portunoidea</taxon>
        <taxon>Portunidae</taxon>
        <taxon>Portuninae</taxon>
        <taxon>Portunus</taxon>
    </lineage>
</organism>
<keyword evidence="3" id="KW-1185">Reference proteome</keyword>
<accession>A0A5B7EEG7</accession>
<dbReference type="Proteomes" id="UP000324222">
    <property type="component" value="Unassembled WGS sequence"/>
</dbReference>
<name>A0A5B7EEG7_PORTR</name>
<feature type="compositionally biased region" description="Basic and acidic residues" evidence="1">
    <location>
        <begin position="69"/>
        <end position="78"/>
    </location>
</feature>
<evidence type="ECO:0000313" key="2">
    <source>
        <dbReference type="EMBL" id="MPC32601.1"/>
    </source>
</evidence>
<dbReference type="AlphaFoldDB" id="A0A5B7EEG7"/>
<comment type="caution">
    <text evidence="2">The sequence shown here is derived from an EMBL/GenBank/DDBJ whole genome shotgun (WGS) entry which is preliminary data.</text>
</comment>
<feature type="region of interest" description="Disordered" evidence="1">
    <location>
        <begin position="49"/>
        <end position="78"/>
    </location>
</feature>
<protein>
    <submittedName>
        <fullName evidence="2">Uncharacterized protein</fullName>
    </submittedName>
</protein>
<sequence length="78" mass="8348">MQHSSVTLLITATSITSIRFPFPRVSPPSPPLTLSRLSLATSCWKQHESRAGVAGREGRGGSVSSEDVQLERNKTKGG</sequence>
<gene>
    <name evidence="2" type="ORF">E2C01_025920</name>
</gene>
<dbReference type="EMBL" id="VSRR010002659">
    <property type="protein sequence ID" value="MPC32601.1"/>
    <property type="molecule type" value="Genomic_DNA"/>
</dbReference>